<evidence type="ECO:0000256" key="1">
    <source>
        <dbReference type="SAM" id="MobiDB-lite"/>
    </source>
</evidence>
<proteinExistence type="predicted"/>
<accession>A0A9P5WYV0</accession>
<protein>
    <submittedName>
        <fullName evidence="2">Uncharacterized protein</fullName>
    </submittedName>
</protein>
<sequence>MFHTKIPIGKVVVRSQEEAVSYDKWSVPLELLVADDDEEEDNEFDCSSVEDDDDDDEDDSFEEDNVDEPE</sequence>
<organism evidence="2 3">
    <name type="scientific">Macrolepiota fuliginosa MF-IS2</name>
    <dbReference type="NCBI Taxonomy" id="1400762"/>
    <lineage>
        <taxon>Eukaryota</taxon>
        <taxon>Fungi</taxon>
        <taxon>Dikarya</taxon>
        <taxon>Basidiomycota</taxon>
        <taxon>Agaricomycotina</taxon>
        <taxon>Agaricomycetes</taxon>
        <taxon>Agaricomycetidae</taxon>
        <taxon>Agaricales</taxon>
        <taxon>Agaricineae</taxon>
        <taxon>Agaricaceae</taxon>
        <taxon>Macrolepiota</taxon>
    </lineage>
</organism>
<evidence type="ECO:0000313" key="2">
    <source>
        <dbReference type="EMBL" id="KAF9440262.1"/>
    </source>
</evidence>
<evidence type="ECO:0000313" key="3">
    <source>
        <dbReference type="Proteomes" id="UP000807342"/>
    </source>
</evidence>
<dbReference type="EMBL" id="MU152689">
    <property type="protein sequence ID" value="KAF9440262.1"/>
    <property type="molecule type" value="Genomic_DNA"/>
</dbReference>
<dbReference type="AlphaFoldDB" id="A0A9P5WYV0"/>
<keyword evidence="3" id="KW-1185">Reference proteome</keyword>
<gene>
    <name evidence="2" type="ORF">P691DRAFT_768022</name>
</gene>
<comment type="caution">
    <text evidence="2">The sequence shown here is derived from an EMBL/GenBank/DDBJ whole genome shotgun (WGS) entry which is preliminary data.</text>
</comment>
<feature type="region of interest" description="Disordered" evidence="1">
    <location>
        <begin position="34"/>
        <end position="70"/>
    </location>
</feature>
<name>A0A9P5WYV0_9AGAR</name>
<dbReference type="Proteomes" id="UP000807342">
    <property type="component" value="Unassembled WGS sequence"/>
</dbReference>
<reference evidence="2" key="1">
    <citation type="submission" date="2020-11" db="EMBL/GenBank/DDBJ databases">
        <authorList>
            <consortium name="DOE Joint Genome Institute"/>
            <person name="Ahrendt S."/>
            <person name="Riley R."/>
            <person name="Andreopoulos W."/>
            <person name="Labutti K."/>
            <person name="Pangilinan J."/>
            <person name="Ruiz-Duenas F.J."/>
            <person name="Barrasa J.M."/>
            <person name="Sanchez-Garcia M."/>
            <person name="Camarero S."/>
            <person name="Miyauchi S."/>
            <person name="Serrano A."/>
            <person name="Linde D."/>
            <person name="Babiker R."/>
            <person name="Drula E."/>
            <person name="Ayuso-Fernandez I."/>
            <person name="Pacheco R."/>
            <person name="Padilla G."/>
            <person name="Ferreira P."/>
            <person name="Barriuso J."/>
            <person name="Kellner H."/>
            <person name="Castanera R."/>
            <person name="Alfaro M."/>
            <person name="Ramirez L."/>
            <person name="Pisabarro A.G."/>
            <person name="Kuo A."/>
            <person name="Tritt A."/>
            <person name="Lipzen A."/>
            <person name="He G."/>
            <person name="Yan M."/>
            <person name="Ng V."/>
            <person name="Cullen D."/>
            <person name="Martin F."/>
            <person name="Rosso M.-N."/>
            <person name="Henrissat B."/>
            <person name="Hibbett D."/>
            <person name="Martinez A.T."/>
            <person name="Grigoriev I.V."/>
        </authorList>
    </citation>
    <scope>NUCLEOTIDE SEQUENCE</scope>
    <source>
        <strain evidence="2">MF-IS2</strain>
    </source>
</reference>